<accession>A0A0P9UAL4</accession>
<dbReference type="PANTHER" id="PTHR13847:SF289">
    <property type="entry name" value="GLYCINE OXIDASE"/>
    <property type="match status" value="1"/>
</dbReference>
<comment type="caution">
    <text evidence="3">The sequence shown here is derived from an EMBL/GenBank/DDBJ whole genome shotgun (WGS) entry which is preliminary data.</text>
</comment>
<gene>
    <name evidence="3" type="ORF">ALQ08_00441</name>
</gene>
<keyword evidence="1" id="KW-0560">Oxidoreductase</keyword>
<feature type="domain" description="FAD dependent oxidoreductase" evidence="2">
    <location>
        <begin position="10"/>
        <end position="316"/>
    </location>
</feature>
<dbReference type="Gene3D" id="3.30.9.10">
    <property type="entry name" value="D-Amino Acid Oxidase, subunit A, domain 2"/>
    <property type="match status" value="1"/>
</dbReference>
<name>A0A0P9UAL4_9PSED</name>
<proteinExistence type="predicted"/>
<dbReference type="PANTHER" id="PTHR13847">
    <property type="entry name" value="SARCOSINE DEHYDROGENASE-RELATED"/>
    <property type="match status" value="1"/>
</dbReference>
<dbReference type="Pfam" id="PF01266">
    <property type="entry name" value="DAO"/>
    <property type="match status" value="1"/>
</dbReference>
<dbReference type="AlphaFoldDB" id="A0A0P9UAL4"/>
<dbReference type="EMBL" id="RBRA01000223">
    <property type="protein sequence ID" value="RMQ21481.1"/>
    <property type="molecule type" value="Genomic_DNA"/>
</dbReference>
<evidence type="ECO:0000256" key="1">
    <source>
        <dbReference type="ARBA" id="ARBA00023002"/>
    </source>
</evidence>
<dbReference type="InterPro" id="IPR036188">
    <property type="entry name" value="FAD/NAD-bd_sf"/>
</dbReference>
<dbReference type="Proteomes" id="UP000269044">
    <property type="component" value="Unassembled WGS sequence"/>
</dbReference>
<evidence type="ECO:0000313" key="3">
    <source>
        <dbReference type="EMBL" id="RMQ21481.1"/>
    </source>
</evidence>
<dbReference type="InterPro" id="IPR006076">
    <property type="entry name" value="FAD-dep_OxRdtase"/>
</dbReference>
<dbReference type="SUPFAM" id="SSF51905">
    <property type="entry name" value="FAD/NAD(P)-binding domain"/>
    <property type="match status" value="1"/>
</dbReference>
<evidence type="ECO:0000313" key="4">
    <source>
        <dbReference type="Proteomes" id="UP000269044"/>
    </source>
</evidence>
<organism evidence="3 4">
    <name type="scientific">Pseudomonas syringae pv. delphinii</name>
    <dbReference type="NCBI Taxonomy" id="192088"/>
    <lineage>
        <taxon>Bacteria</taxon>
        <taxon>Pseudomonadati</taxon>
        <taxon>Pseudomonadota</taxon>
        <taxon>Gammaproteobacteria</taxon>
        <taxon>Pseudomonadales</taxon>
        <taxon>Pseudomonadaceae</taxon>
        <taxon>Pseudomonas</taxon>
    </lineage>
</organism>
<reference evidence="3 4" key="1">
    <citation type="submission" date="2018-08" db="EMBL/GenBank/DDBJ databases">
        <title>Recombination of ecologically and evolutionarily significant loci maintains genetic cohesion in the Pseudomonas syringae species complex.</title>
        <authorList>
            <person name="Dillon M."/>
            <person name="Thakur S."/>
            <person name="Almeida R.N.D."/>
            <person name="Weir B.S."/>
            <person name="Guttman D.S."/>
        </authorList>
    </citation>
    <scope>NUCLEOTIDE SEQUENCE [LARGE SCALE GENOMIC DNA]</scope>
    <source>
        <strain evidence="3 4">ICMP 13052</strain>
    </source>
</reference>
<protein>
    <submittedName>
        <fullName evidence="3">Oxidoreductase, FAD-binding protein</fullName>
    </submittedName>
</protein>
<dbReference type="GO" id="GO:0005737">
    <property type="term" value="C:cytoplasm"/>
    <property type="evidence" value="ECO:0007669"/>
    <property type="project" value="TreeGrafter"/>
</dbReference>
<dbReference type="Gene3D" id="3.50.50.60">
    <property type="entry name" value="FAD/NAD(P)-binding domain"/>
    <property type="match status" value="1"/>
</dbReference>
<sequence>MLMPSVISTDVLIVGAGVAGLWLNARLRRQGFSTVLVESASLGGGQSLKSQGIIHGGAKYALHGALSGASEAIADMPRRWREALDGKGELDLSGVRLLSEAHYLWSPGTIAGNLTSFFASKAVRGRVDQVKGEQLPPALQNPKFKGKVYRLAELVVDVPSLIKRLAELAEDSLLAGQKIEPLYEADELIGLRVDGRDIHAQRIVLSAGGGNADLLNALGVSQPQMQRRPLHMVLVKGPTLKPLFAHCLGGGPKPRITVTTHPAADGQCVWYLGGDLAEADGVAREPDAQIAVARKELEALLPWVDLSQAQWATLRVDRAEPAQSGLVRPDNAFLDSQRRLMVGWPTKLALAPDFADRVLSHLSKDGIHPTPQAPLLDVPRPPLAIPIWDELLP</sequence>
<dbReference type="GO" id="GO:0016491">
    <property type="term" value="F:oxidoreductase activity"/>
    <property type="evidence" value="ECO:0007669"/>
    <property type="project" value="UniProtKB-KW"/>
</dbReference>
<evidence type="ECO:0000259" key="2">
    <source>
        <dbReference type="Pfam" id="PF01266"/>
    </source>
</evidence>